<accession>A0A0P1BM71</accession>
<proteinExistence type="inferred from homology"/>
<keyword evidence="8" id="KW-0131">Cell cycle</keyword>
<dbReference type="AlphaFoldDB" id="A0A0P1BM71"/>
<dbReference type="PANTHER" id="PTHR43783">
    <property type="entry name" value="UDP-N-ACETYLGLUCOSAMINE 1-CARBOXYVINYLTRANSFERASE"/>
    <property type="match status" value="1"/>
</dbReference>
<evidence type="ECO:0000313" key="18">
    <source>
        <dbReference type="Proteomes" id="UP000054845"/>
    </source>
</evidence>
<evidence type="ECO:0000256" key="15">
    <source>
        <dbReference type="ARBA" id="ARBA00047527"/>
    </source>
</evidence>
<keyword evidence="4" id="KW-0132">Cell division</keyword>
<dbReference type="PANTHER" id="PTHR43783:SF1">
    <property type="entry name" value="UDP-N-ACETYLGLUCOSAMINE 1-CARBOXYVINYLTRANSFERASE"/>
    <property type="match status" value="1"/>
</dbReference>
<evidence type="ECO:0000256" key="2">
    <source>
        <dbReference type="ARBA" id="ARBA00004752"/>
    </source>
</evidence>
<comment type="pathway">
    <text evidence="2">Cell wall biogenesis; peptidoglycan biosynthesis.</text>
</comment>
<dbReference type="GO" id="GO:0008360">
    <property type="term" value="P:regulation of cell shape"/>
    <property type="evidence" value="ECO:0007669"/>
    <property type="project" value="UniProtKB-KW"/>
</dbReference>
<dbReference type="InterPro" id="IPR050068">
    <property type="entry name" value="MurA_subfamily"/>
</dbReference>
<dbReference type="Proteomes" id="UP000054845">
    <property type="component" value="Unassembled WGS sequence"/>
</dbReference>
<evidence type="ECO:0000256" key="4">
    <source>
        <dbReference type="ARBA" id="ARBA00022618"/>
    </source>
</evidence>
<keyword evidence="6" id="KW-0133">Cell shape</keyword>
<dbReference type="OrthoDB" id="1718875at2759"/>
<dbReference type="FunFam" id="3.65.10.10:FF:000001">
    <property type="entry name" value="UDP-N-acetylglucosamine 1-carboxyvinyltransferase"/>
    <property type="match status" value="1"/>
</dbReference>
<dbReference type="GO" id="GO:0005737">
    <property type="term" value="C:cytoplasm"/>
    <property type="evidence" value="ECO:0007669"/>
    <property type="project" value="UniProtKB-SubCell"/>
</dbReference>
<evidence type="ECO:0000256" key="11">
    <source>
        <dbReference type="ARBA" id="ARBA00039108"/>
    </source>
</evidence>
<keyword evidence="7" id="KW-0573">Peptidoglycan synthesis</keyword>
<evidence type="ECO:0000256" key="1">
    <source>
        <dbReference type="ARBA" id="ARBA00004496"/>
    </source>
</evidence>
<dbReference type="GO" id="GO:0019277">
    <property type="term" value="P:UDP-N-acetylgalactosamine biosynthetic process"/>
    <property type="evidence" value="ECO:0007669"/>
    <property type="project" value="InterPro"/>
</dbReference>
<dbReference type="InterPro" id="IPR005750">
    <property type="entry name" value="UDP_GlcNAc_COvinyl_MurA"/>
</dbReference>
<evidence type="ECO:0000256" key="5">
    <source>
        <dbReference type="ARBA" id="ARBA00022679"/>
    </source>
</evidence>
<dbReference type="STRING" id="401625.A0A0P1BM71"/>
<dbReference type="Pfam" id="PF00275">
    <property type="entry name" value="EPSP_synthase"/>
    <property type="match status" value="1"/>
</dbReference>
<evidence type="ECO:0000313" key="17">
    <source>
        <dbReference type="EMBL" id="CEH17901.1"/>
    </source>
</evidence>
<dbReference type="EMBL" id="CCYA01000265">
    <property type="protein sequence ID" value="CEH17901.1"/>
    <property type="molecule type" value="Genomic_DNA"/>
</dbReference>
<dbReference type="GO" id="GO:0008760">
    <property type="term" value="F:UDP-N-acetylglucosamine 1-carboxyvinyltransferase activity"/>
    <property type="evidence" value="ECO:0007669"/>
    <property type="project" value="UniProtKB-EC"/>
</dbReference>
<evidence type="ECO:0000256" key="12">
    <source>
        <dbReference type="ARBA" id="ARBA00039754"/>
    </source>
</evidence>
<comment type="catalytic activity">
    <reaction evidence="15">
        <text>phosphoenolpyruvate + UDP-N-acetyl-alpha-D-glucosamine = UDP-N-acetyl-3-O-(1-carboxyvinyl)-alpha-D-glucosamine + phosphate</text>
        <dbReference type="Rhea" id="RHEA:18681"/>
        <dbReference type="ChEBI" id="CHEBI:43474"/>
        <dbReference type="ChEBI" id="CHEBI:57705"/>
        <dbReference type="ChEBI" id="CHEBI:58702"/>
        <dbReference type="ChEBI" id="CHEBI:68483"/>
        <dbReference type="EC" id="2.5.1.7"/>
    </reaction>
</comment>
<dbReference type="EC" id="2.5.1.7" evidence="11"/>
<dbReference type="HAMAP" id="MF_00111">
    <property type="entry name" value="MurA"/>
    <property type="match status" value="1"/>
</dbReference>
<dbReference type="InterPro" id="IPR001986">
    <property type="entry name" value="Enolpyruvate_Tfrase_dom"/>
</dbReference>
<dbReference type="GO" id="GO:0051301">
    <property type="term" value="P:cell division"/>
    <property type="evidence" value="ECO:0007669"/>
    <property type="project" value="UniProtKB-KW"/>
</dbReference>
<evidence type="ECO:0000256" key="10">
    <source>
        <dbReference type="ARBA" id="ARBA00038367"/>
    </source>
</evidence>
<dbReference type="GO" id="GO:0071555">
    <property type="term" value="P:cell wall organization"/>
    <property type="evidence" value="ECO:0007669"/>
    <property type="project" value="UniProtKB-KW"/>
</dbReference>
<dbReference type="NCBIfam" id="TIGR01072">
    <property type="entry name" value="murA"/>
    <property type="match status" value="1"/>
</dbReference>
<dbReference type="NCBIfam" id="NF006873">
    <property type="entry name" value="PRK09369.1"/>
    <property type="match status" value="1"/>
</dbReference>
<evidence type="ECO:0000256" key="9">
    <source>
        <dbReference type="ARBA" id="ARBA00023316"/>
    </source>
</evidence>
<keyword evidence="5 17" id="KW-0808">Transferase</keyword>
<keyword evidence="18" id="KW-1185">Reference proteome</keyword>
<keyword evidence="3" id="KW-0963">Cytoplasm</keyword>
<keyword evidence="9" id="KW-0961">Cell wall biogenesis/degradation</keyword>
<name>A0A0P1BM71_9BASI</name>
<dbReference type="SUPFAM" id="SSF55205">
    <property type="entry name" value="EPT/RTPC-like"/>
    <property type="match status" value="1"/>
</dbReference>
<evidence type="ECO:0000256" key="6">
    <source>
        <dbReference type="ARBA" id="ARBA00022960"/>
    </source>
</evidence>
<sequence length="421" mass="43850">MDALRIVGGAALRGVVDVSGAKNASLPAMAAALLADGTSTLRGAPDLADIRTLATLLGHLGVRTTRHGNDLAMDGSGLTGTEAPYELVRTMRATILVLGPLLARCGEAKVSLPGGCAIGARPVDQHLVGLRALGAEIGISHGYVIARAAKGLVGADVTFDMQTVTGTENIMLAAALAKGTTRLHNAACEPEVVDLAELLAKMGVPVHGAGTDCITIEGQKTVSPYDHHVVADRIECGTLLIAGALAGYPLTVRGGNIAHQESLLHKLRTMGCSIAVDAPQKSITIAKPQVVGPVEVQTAPYPGFPTDMQAQLMVPMALASGTSVFTETIFENRFMHVDELNRMGANIRVDGRTAVVHGVKALSGTTVMATDLRASACLVLAGLVAEGETTVRRVYHLDRGYEGLEKKLAKVGATIRRFVEI</sequence>
<dbReference type="CDD" id="cd01555">
    <property type="entry name" value="UdpNAET"/>
    <property type="match status" value="1"/>
</dbReference>
<reference evidence="17 18" key="1">
    <citation type="submission" date="2014-09" db="EMBL/GenBank/DDBJ databases">
        <authorList>
            <person name="Magalhaes I.L.F."/>
            <person name="Oliveira U."/>
            <person name="Santos F.R."/>
            <person name="Vidigal T.H.D.A."/>
            <person name="Brescovit A.D."/>
            <person name="Santos A.J."/>
        </authorList>
    </citation>
    <scope>NUCLEOTIDE SEQUENCE [LARGE SCALE GENOMIC DNA]</scope>
</reference>
<evidence type="ECO:0000256" key="7">
    <source>
        <dbReference type="ARBA" id="ARBA00022984"/>
    </source>
</evidence>
<organism evidence="17 18">
    <name type="scientific">Ceraceosorus bombacis</name>
    <dbReference type="NCBI Taxonomy" id="401625"/>
    <lineage>
        <taxon>Eukaryota</taxon>
        <taxon>Fungi</taxon>
        <taxon>Dikarya</taxon>
        <taxon>Basidiomycota</taxon>
        <taxon>Ustilaginomycotina</taxon>
        <taxon>Exobasidiomycetes</taxon>
        <taxon>Ceraceosorales</taxon>
        <taxon>Ceraceosoraceae</taxon>
        <taxon>Ceraceosorus</taxon>
    </lineage>
</organism>
<evidence type="ECO:0000256" key="14">
    <source>
        <dbReference type="ARBA" id="ARBA00042842"/>
    </source>
</evidence>
<evidence type="ECO:0000256" key="13">
    <source>
        <dbReference type="ARBA" id="ARBA00042443"/>
    </source>
</evidence>
<dbReference type="InterPro" id="IPR013792">
    <property type="entry name" value="RNA3'P_cycl/enolpyr_Trfase_a/b"/>
</dbReference>
<feature type="domain" description="Enolpyruvate transferase" evidence="16">
    <location>
        <begin position="8"/>
        <end position="408"/>
    </location>
</feature>
<comment type="subcellular location">
    <subcellularLocation>
        <location evidence="1">Cytoplasm</location>
    </subcellularLocation>
</comment>
<evidence type="ECO:0000256" key="8">
    <source>
        <dbReference type="ARBA" id="ARBA00023306"/>
    </source>
</evidence>
<evidence type="ECO:0000256" key="3">
    <source>
        <dbReference type="ARBA" id="ARBA00022490"/>
    </source>
</evidence>
<dbReference type="Gene3D" id="3.65.10.10">
    <property type="entry name" value="Enolpyruvate transferase domain"/>
    <property type="match status" value="2"/>
</dbReference>
<protein>
    <recommendedName>
        <fullName evidence="12">UDP-N-acetylglucosamine 1-carboxyvinyltransferase</fullName>
        <ecNumber evidence="11">2.5.1.7</ecNumber>
    </recommendedName>
    <alternativeName>
        <fullName evidence="13">Enoylpyruvate transferase</fullName>
    </alternativeName>
    <alternativeName>
        <fullName evidence="14">UDP-N-acetylglucosamine enolpyruvyl transferase</fullName>
    </alternativeName>
</protein>
<evidence type="ECO:0000259" key="16">
    <source>
        <dbReference type="Pfam" id="PF00275"/>
    </source>
</evidence>
<dbReference type="InterPro" id="IPR036968">
    <property type="entry name" value="Enolpyruvate_Tfrase_sf"/>
</dbReference>
<comment type="similarity">
    <text evidence="10">Belongs to the EPSP synthase family. MurA subfamily.</text>
</comment>